<reference evidence="6 7" key="1">
    <citation type="journal article" date="2018" name="Nat. Genet.">
        <title>The Rosa genome provides new insights in the design of modern roses.</title>
        <authorList>
            <person name="Bendahmane M."/>
        </authorList>
    </citation>
    <scope>NUCLEOTIDE SEQUENCE [LARGE SCALE GENOMIC DNA]</scope>
    <source>
        <strain evidence="7">cv. Old Blush</strain>
    </source>
</reference>
<dbReference type="Gramene" id="PRQ56543">
    <property type="protein sequence ID" value="PRQ56543"/>
    <property type="gene ID" value="RchiOBHm_Chr1g0337541"/>
</dbReference>
<feature type="chain" id="PRO_5015122775" description="protein-tyrosine-phosphatase" evidence="5">
    <location>
        <begin position="16"/>
        <end position="83"/>
    </location>
</feature>
<comment type="similarity">
    <text evidence="1">Belongs to the protein-tyrosine phosphatase family. Non-receptor class dual specificity subfamily.</text>
</comment>
<evidence type="ECO:0000256" key="3">
    <source>
        <dbReference type="ARBA" id="ARBA00022801"/>
    </source>
</evidence>
<gene>
    <name evidence="6" type="ORF">RchiOBHm_Chr1g0337541</name>
</gene>
<proteinExistence type="inferred from homology"/>
<dbReference type="EMBL" id="PDCK01000039">
    <property type="protein sequence ID" value="PRQ56543.1"/>
    <property type="molecule type" value="Genomic_DNA"/>
</dbReference>
<dbReference type="Proteomes" id="UP000238479">
    <property type="component" value="Chromosome 1"/>
</dbReference>
<dbReference type="Gene3D" id="3.90.190.10">
    <property type="entry name" value="Protein tyrosine phosphatase superfamily"/>
    <property type="match status" value="1"/>
</dbReference>
<keyword evidence="3 6" id="KW-0378">Hydrolase</keyword>
<dbReference type="OMA" id="QSCEFVF"/>
<sequence length="83" mass="9728">MFSWMLMGIAAIITAYLMRTEQLSQEDALGSLRQSCEFVFPNDGFLNQLKMYEDMGFKIDHASPIYKSFRLKLLGESYYREIK</sequence>
<organism evidence="6 7">
    <name type="scientific">Rosa chinensis</name>
    <name type="common">China rose</name>
    <dbReference type="NCBI Taxonomy" id="74649"/>
    <lineage>
        <taxon>Eukaryota</taxon>
        <taxon>Viridiplantae</taxon>
        <taxon>Streptophyta</taxon>
        <taxon>Embryophyta</taxon>
        <taxon>Tracheophyta</taxon>
        <taxon>Spermatophyta</taxon>
        <taxon>Magnoliopsida</taxon>
        <taxon>eudicotyledons</taxon>
        <taxon>Gunneridae</taxon>
        <taxon>Pentapetalae</taxon>
        <taxon>rosids</taxon>
        <taxon>fabids</taxon>
        <taxon>Rosales</taxon>
        <taxon>Rosaceae</taxon>
        <taxon>Rosoideae</taxon>
        <taxon>Rosoideae incertae sedis</taxon>
        <taxon>Rosa</taxon>
    </lineage>
</organism>
<keyword evidence="5" id="KW-0732">Signal</keyword>
<dbReference type="STRING" id="74649.A0A2P6SCY5"/>
<evidence type="ECO:0000313" key="7">
    <source>
        <dbReference type="Proteomes" id="UP000238479"/>
    </source>
</evidence>
<dbReference type="SUPFAM" id="SSF52799">
    <property type="entry name" value="(Phosphotyrosine protein) phosphatases II"/>
    <property type="match status" value="1"/>
</dbReference>
<comment type="caution">
    <text evidence="6">The sequence shown here is derived from an EMBL/GenBank/DDBJ whole genome shotgun (WGS) entry which is preliminary data.</text>
</comment>
<dbReference type="GO" id="GO:0008138">
    <property type="term" value="F:protein tyrosine/serine/threonine phosphatase activity"/>
    <property type="evidence" value="ECO:0007669"/>
    <property type="project" value="TreeGrafter"/>
</dbReference>
<dbReference type="PANTHER" id="PTHR45848:SF4">
    <property type="entry name" value="DUAL SPECIFICITY PROTEIN PHOSPHATASE 12"/>
    <property type="match status" value="1"/>
</dbReference>
<keyword evidence="7" id="KW-1185">Reference proteome</keyword>
<evidence type="ECO:0000313" key="6">
    <source>
        <dbReference type="EMBL" id="PRQ56543.1"/>
    </source>
</evidence>
<dbReference type="InterPro" id="IPR029021">
    <property type="entry name" value="Prot-tyrosine_phosphatase-like"/>
</dbReference>
<evidence type="ECO:0000256" key="1">
    <source>
        <dbReference type="ARBA" id="ARBA00008601"/>
    </source>
</evidence>
<dbReference type="PANTHER" id="PTHR45848">
    <property type="entry name" value="DUAL SPECIFICITY PROTEIN PHOSPHATASE 12 FAMILY MEMBER"/>
    <property type="match status" value="1"/>
</dbReference>
<name>A0A2P6SCY5_ROSCH</name>
<keyword evidence="4" id="KW-0904">Protein phosphatase</keyword>
<accession>A0A2P6SCY5</accession>
<dbReference type="AlphaFoldDB" id="A0A2P6SCY5"/>
<dbReference type="GO" id="GO:0004725">
    <property type="term" value="F:protein tyrosine phosphatase activity"/>
    <property type="evidence" value="ECO:0007669"/>
    <property type="project" value="UniProtKB-EC"/>
</dbReference>
<evidence type="ECO:0000256" key="2">
    <source>
        <dbReference type="ARBA" id="ARBA00013064"/>
    </source>
</evidence>
<evidence type="ECO:0000256" key="4">
    <source>
        <dbReference type="ARBA" id="ARBA00022912"/>
    </source>
</evidence>
<evidence type="ECO:0000256" key="5">
    <source>
        <dbReference type="SAM" id="SignalP"/>
    </source>
</evidence>
<feature type="signal peptide" evidence="5">
    <location>
        <begin position="1"/>
        <end position="15"/>
    </location>
</feature>
<dbReference type="EC" id="3.1.3.48" evidence="2"/>
<protein>
    <recommendedName>
        <fullName evidence="2">protein-tyrosine-phosphatase</fullName>
        <ecNumber evidence="2">3.1.3.48</ecNumber>
    </recommendedName>
</protein>